<organism evidence="10 11">
    <name type="scientific">Salinactinospora qingdaonensis</name>
    <dbReference type="NCBI Taxonomy" id="702744"/>
    <lineage>
        <taxon>Bacteria</taxon>
        <taxon>Bacillati</taxon>
        <taxon>Actinomycetota</taxon>
        <taxon>Actinomycetes</taxon>
        <taxon>Streptosporangiales</taxon>
        <taxon>Nocardiopsidaceae</taxon>
        <taxon>Salinactinospora</taxon>
    </lineage>
</organism>
<evidence type="ECO:0000313" key="11">
    <source>
        <dbReference type="Proteomes" id="UP001500908"/>
    </source>
</evidence>
<dbReference type="InterPro" id="IPR000515">
    <property type="entry name" value="MetI-like"/>
</dbReference>
<dbReference type="InterPro" id="IPR035906">
    <property type="entry name" value="MetI-like_sf"/>
</dbReference>
<dbReference type="SUPFAM" id="SSF161098">
    <property type="entry name" value="MetI-like"/>
    <property type="match status" value="1"/>
</dbReference>
<feature type="transmembrane region" description="Helical" evidence="7">
    <location>
        <begin position="291"/>
        <end position="315"/>
    </location>
</feature>
<evidence type="ECO:0000256" key="1">
    <source>
        <dbReference type="ARBA" id="ARBA00004651"/>
    </source>
</evidence>
<feature type="transmembrane region" description="Helical" evidence="7">
    <location>
        <begin position="241"/>
        <end position="265"/>
    </location>
</feature>
<sequence length="326" mass="35138">MSSEQTEQTPHGFAADPVSNDTHADSAAEPTPAAVPTEDTPLFSERRKAEGLYFALRNKKLVGGLSVVTLFLVMGIVAPMFIDHPPNEYVGPSNAPPSGEYWFGTTNFGQDIYAQFVYGLRSTFLVGIFGGGVAALVGMLVGFIAGYRGGIVDEILNMITNVVLVLPALAVLLVVAAYLENRGVAVQSFFIGLTSWPWAARAVRAQTLSLSARDFVGLAKLSGVKTRHIIFREIAPNMSSYLFMMFILLFGGAVLIAAGLDFIGFGPTNGISLGLMMHHAVNWGALQLGMWWWFVPPGLGITAIVGAMYIMNVGLDEVFNPKLREM</sequence>
<feature type="region of interest" description="Disordered" evidence="8">
    <location>
        <begin position="1"/>
        <end position="41"/>
    </location>
</feature>
<dbReference type="Gene3D" id="1.10.3720.10">
    <property type="entry name" value="MetI-like"/>
    <property type="match status" value="1"/>
</dbReference>
<keyword evidence="4 7" id="KW-0812">Transmembrane</keyword>
<evidence type="ECO:0000256" key="8">
    <source>
        <dbReference type="SAM" id="MobiDB-lite"/>
    </source>
</evidence>
<evidence type="ECO:0000256" key="2">
    <source>
        <dbReference type="ARBA" id="ARBA00022448"/>
    </source>
</evidence>
<evidence type="ECO:0000256" key="7">
    <source>
        <dbReference type="RuleBase" id="RU363032"/>
    </source>
</evidence>
<gene>
    <name evidence="10" type="ORF">GCM10022402_13730</name>
</gene>
<dbReference type="PANTHER" id="PTHR43386:SF1">
    <property type="entry name" value="D,D-DIPEPTIDE TRANSPORT SYSTEM PERMEASE PROTEIN DDPC-RELATED"/>
    <property type="match status" value="1"/>
</dbReference>
<evidence type="ECO:0000259" key="9">
    <source>
        <dbReference type="PROSITE" id="PS50928"/>
    </source>
</evidence>
<accession>A0ABP7FAB5</accession>
<protein>
    <submittedName>
        <fullName evidence="10">ABC transporter permease</fullName>
    </submittedName>
</protein>
<dbReference type="Pfam" id="PF00528">
    <property type="entry name" value="BPD_transp_1"/>
    <property type="match status" value="1"/>
</dbReference>
<dbReference type="Proteomes" id="UP001500908">
    <property type="component" value="Unassembled WGS sequence"/>
</dbReference>
<reference evidence="11" key="1">
    <citation type="journal article" date="2019" name="Int. J. Syst. Evol. Microbiol.">
        <title>The Global Catalogue of Microorganisms (GCM) 10K type strain sequencing project: providing services to taxonomists for standard genome sequencing and annotation.</title>
        <authorList>
            <consortium name="The Broad Institute Genomics Platform"/>
            <consortium name="The Broad Institute Genome Sequencing Center for Infectious Disease"/>
            <person name="Wu L."/>
            <person name="Ma J."/>
        </authorList>
    </citation>
    <scope>NUCLEOTIDE SEQUENCE [LARGE SCALE GENOMIC DNA]</scope>
    <source>
        <strain evidence="11">JCM 17137</strain>
    </source>
</reference>
<comment type="similarity">
    <text evidence="7">Belongs to the binding-protein-dependent transport system permease family.</text>
</comment>
<feature type="transmembrane region" description="Helical" evidence="7">
    <location>
        <begin position="159"/>
        <end position="179"/>
    </location>
</feature>
<comment type="subcellular location">
    <subcellularLocation>
        <location evidence="1 7">Cell membrane</location>
        <topology evidence="1 7">Multi-pass membrane protein</topology>
    </subcellularLocation>
</comment>
<feature type="transmembrane region" description="Helical" evidence="7">
    <location>
        <begin position="124"/>
        <end position="147"/>
    </location>
</feature>
<name>A0ABP7FAB5_9ACTN</name>
<keyword evidence="5 7" id="KW-1133">Transmembrane helix</keyword>
<evidence type="ECO:0000256" key="6">
    <source>
        <dbReference type="ARBA" id="ARBA00023136"/>
    </source>
</evidence>
<evidence type="ECO:0000256" key="3">
    <source>
        <dbReference type="ARBA" id="ARBA00022475"/>
    </source>
</evidence>
<keyword evidence="2 7" id="KW-0813">Transport</keyword>
<feature type="transmembrane region" description="Helical" evidence="7">
    <location>
        <begin position="185"/>
        <end position="203"/>
    </location>
</feature>
<feature type="transmembrane region" description="Helical" evidence="7">
    <location>
        <begin position="61"/>
        <end position="82"/>
    </location>
</feature>
<keyword evidence="11" id="KW-1185">Reference proteome</keyword>
<proteinExistence type="inferred from homology"/>
<evidence type="ECO:0000256" key="4">
    <source>
        <dbReference type="ARBA" id="ARBA00022692"/>
    </source>
</evidence>
<feature type="domain" description="ABC transmembrane type-1" evidence="9">
    <location>
        <begin position="120"/>
        <end position="312"/>
    </location>
</feature>
<feature type="compositionally biased region" description="Low complexity" evidence="8">
    <location>
        <begin position="27"/>
        <end position="41"/>
    </location>
</feature>
<keyword evidence="3" id="KW-1003">Cell membrane</keyword>
<dbReference type="CDD" id="cd06261">
    <property type="entry name" value="TM_PBP2"/>
    <property type="match status" value="1"/>
</dbReference>
<keyword evidence="6 7" id="KW-0472">Membrane</keyword>
<dbReference type="EMBL" id="BAABDD010000005">
    <property type="protein sequence ID" value="GAA3734777.1"/>
    <property type="molecule type" value="Genomic_DNA"/>
</dbReference>
<evidence type="ECO:0000256" key="5">
    <source>
        <dbReference type="ARBA" id="ARBA00022989"/>
    </source>
</evidence>
<dbReference type="PROSITE" id="PS50928">
    <property type="entry name" value="ABC_TM1"/>
    <property type="match status" value="1"/>
</dbReference>
<dbReference type="RefSeq" id="WP_344968535.1">
    <property type="nucleotide sequence ID" value="NZ_BAABDD010000005.1"/>
</dbReference>
<evidence type="ECO:0000313" key="10">
    <source>
        <dbReference type="EMBL" id="GAA3734777.1"/>
    </source>
</evidence>
<dbReference type="PANTHER" id="PTHR43386">
    <property type="entry name" value="OLIGOPEPTIDE TRANSPORT SYSTEM PERMEASE PROTEIN APPC"/>
    <property type="match status" value="1"/>
</dbReference>
<comment type="caution">
    <text evidence="10">The sequence shown here is derived from an EMBL/GenBank/DDBJ whole genome shotgun (WGS) entry which is preliminary data.</text>
</comment>
<dbReference type="InterPro" id="IPR050366">
    <property type="entry name" value="BP-dependent_transpt_permease"/>
</dbReference>